<reference evidence="2" key="2">
    <citation type="submission" date="2013-10" db="EMBL/GenBank/DDBJ databases">
        <authorList>
            <person name="Aslett M."/>
        </authorList>
    </citation>
    <scope>NUCLEOTIDE SEQUENCE [LARGE SCALE GENOMIC DNA]</scope>
    <source>
        <strain evidence="2">Houghton</strain>
    </source>
</reference>
<protein>
    <submittedName>
        <fullName evidence="2">Uncharacterized protein</fullName>
    </submittedName>
</protein>
<dbReference type="EMBL" id="HG693767">
    <property type="protein sequence ID" value="CDI85397.1"/>
    <property type="molecule type" value="Genomic_DNA"/>
</dbReference>
<evidence type="ECO:0000256" key="1">
    <source>
        <dbReference type="SAM" id="MobiDB-lite"/>
    </source>
</evidence>
<keyword evidence="3" id="KW-1185">Reference proteome</keyword>
<sequence length="73" mass="8266">MAAEENTAENLGEGIASSESRKGTTISSKKRMQLENPTLQILKLPLIDCHINLPPLQQQQQQQQQLQQQQQQQ</sequence>
<dbReference type="VEuPathDB" id="ToxoDB:EPH_0063330"/>
<reference evidence="2" key="1">
    <citation type="submission" date="2013-10" db="EMBL/GenBank/DDBJ databases">
        <title>Genomic analysis of the causative agents of coccidiosis in chickens.</title>
        <authorList>
            <person name="Reid A.J."/>
            <person name="Blake D."/>
            <person name="Billington K."/>
            <person name="Browne H."/>
            <person name="Dunn M."/>
            <person name="Hung S."/>
            <person name="Kawahara F."/>
            <person name="Miranda-Saavedra D."/>
            <person name="Mourier T."/>
            <person name="Nagra H."/>
            <person name="Otto T.D."/>
            <person name="Rawlings N."/>
            <person name="Sanchez A."/>
            <person name="Sanders M."/>
            <person name="Subramaniam C."/>
            <person name="Tay Y."/>
            <person name="Dear P."/>
            <person name="Doerig C."/>
            <person name="Gruber A."/>
            <person name="Parkinson J."/>
            <person name="Shirley M."/>
            <person name="Wan K.L."/>
            <person name="Berriman M."/>
            <person name="Tomley F."/>
            <person name="Pain A."/>
        </authorList>
    </citation>
    <scope>NUCLEOTIDE SEQUENCE [LARGE SCALE GENOMIC DNA]</scope>
    <source>
        <strain evidence="2">Houghton</strain>
    </source>
</reference>
<feature type="region of interest" description="Disordered" evidence="1">
    <location>
        <begin position="1"/>
        <end position="35"/>
    </location>
</feature>
<proteinExistence type="predicted"/>
<dbReference type="Proteomes" id="UP000018201">
    <property type="component" value="Unassembled WGS sequence"/>
</dbReference>
<dbReference type="AlphaFoldDB" id="U6H0J8"/>
<evidence type="ECO:0000313" key="2">
    <source>
        <dbReference type="EMBL" id="CDI85397.1"/>
    </source>
</evidence>
<organism evidence="2 3">
    <name type="scientific">Eimeria praecox</name>
    <dbReference type="NCBI Taxonomy" id="51316"/>
    <lineage>
        <taxon>Eukaryota</taxon>
        <taxon>Sar</taxon>
        <taxon>Alveolata</taxon>
        <taxon>Apicomplexa</taxon>
        <taxon>Conoidasida</taxon>
        <taxon>Coccidia</taxon>
        <taxon>Eucoccidiorida</taxon>
        <taxon>Eimeriorina</taxon>
        <taxon>Eimeriidae</taxon>
        <taxon>Eimeria</taxon>
    </lineage>
</organism>
<accession>U6H0J8</accession>
<name>U6H0J8_9EIME</name>
<evidence type="ECO:0000313" key="3">
    <source>
        <dbReference type="Proteomes" id="UP000018201"/>
    </source>
</evidence>
<gene>
    <name evidence="2" type="ORF">EPH_0063330</name>
</gene>